<dbReference type="EMBL" id="JAKKPZ010000025">
    <property type="protein sequence ID" value="KAI1710566.1"/>
    <property type="molecule type" value="Genomic_DNA"/>
</dbReference>
<gene>
    <name evidence="1" type="ORF">DdX_10626</name>
</gene>
<dbReference type="SUPFAM" id="SSF63748">
    <property type="entry name" value="Tudor/PWWP/MBT"/>
    <property type="match status" value="1"/>
</dbReference>
<organism evidence="1 2">
    <name type="scientific">Ditylenchus destructor</name>
    <dbReference type="NCBI Taxonomy" id="166010"/>
    <lineage>
        <taxon>Eukaryota</taxon>
        <taxon>Metazoa</taxon>
        <taxon>Ecdysozoa</taxon>
        <taxon>Nematoda</taxon>
        <taxon>Chromadorea</taxon>
        <taxon>Rhabditida</taxon>
        <taxon>Tylenchina</taxon>
        <taxon>Tylenchomorpha</taxon>
        <taxon>Sphaerularioidea</taxon>
        <taxon>Anguinidae</taxon>
        <taxon>Anguininae</taxon>
        <taxon>Ditylenchus</taxon>
    </lineage>
</organism>
<proteinExistence type="predicted"/>
<evidence type="ECO:0000313" key="2">
    <source>
        <dbReference type="Proteomes" id="UP001201812"/>
    </source>
</evidence>
<reference evidence="1" key="1">
    <citation type="submission" date="2022-01" db="EMBL/GenBank/DDBJ databases">
        <title>Genome Sequence Resource for Two Populations of Ditylenchus destructor, the Migratory Endoparasitic Phytonematode.</title>
        <authorList>
            <person name="Zhang H."/>
            <person name="Lin R."/>
            <person name="Xie B."/>
        </authorList>
    </citation>
    <scope>NUCLEOTIDE SEQUENCE</scope>
    <source>
        <strain evidence="1">BazhouSP</strain>
    </source>
</reference>
<name>A0AAD4MZN8_9BILA</name>
<dbReference type="AlphaFoldDB" id="A0AAD4MZN8"/>
<evidence type="ECO:0000313" key="1">
    <source>
        <dbReference type="EMBL" id="KAI1710566.1"/>
    </source>
</evidence>
<keyword evidence="2" id="KW-1185">Reference proteome</keyword>
<sequence>MSAANRSDSPITKKLATNKRNSELIKEDGKIHRIRLNAEATCKLAYLESPNLIWFKLINEISDKLQLTKPSRLWELSKVTPMVTLKLYDYVMAPLDEDIYARSRIVQLKQWHGNTYAFVHFIDEGFGEWVNVKCLAAMQSCEPVDKKRDPLFEYPWQAIPVALFKSLPGRHLDSLEVDECWSEDVTAKLREIMDKYDFFRVVPVCHAQKVNTYFEYARAEIYGLSTEKDPDGESIAHCLSLEVGAPCASRRGYDMDVPLGHLNRDLFDAQDQKLIDPGMVVFTEATVEQIPYFRHEFPVDFDGGVAMIDVKEKVNKMSEDDNLDDLAHFELLRKQFLDWDKGTQPGRCAEVAPMNIERLCRDGYMDPRSRECKFCVEWKSVKSPYEFYAYPMKIGQKKIKDLFQEEQKWARQLDAFYGSQCNRWPIDPVDVRNALQKGMKVFGIWEHNDEISKGCYKRVELLAVQHPNAADYSNEFCRIRFLDVGGSDIVPLAGLLAIHSIHCEKPPMCLQLKAHTIIPPPDGEESEDGKLRWPEYCIQKFRQFARSDVPMSVIIDEQTGEKVVRYETPSHQWPGALKVRNMLTAQDNLPVEHKMVDAKRAQFPTRISNGY</sequence>
<protein>
    <submittedName>
        <fullName evidence="1">Tudor domain containing protein</fullName>
    </submittedName>
</protein>
<comment type="caution">
    <text evidence="1">The sequence shown here is derived from an EMBL/GenBank/DDBJ whole genome shotgun (WGS) entry which is preliminary data.</text>
</comment>
<dbReference type="Proteomes" id="UP001201812">
    <property type="component" value="Unassembled WGS sequence"/>
</dbReference>
<accession>A0AAD4MZN8</accession>